<keyword evidence="1" id="KW-0732">Signal</keyword>
<keyword evidence="3" id="KW-1185">Reference proteome</keyword>
<name>A0A344U1X2_9ACTN</name>
<evidence type="ECO:0008006" key="4">
    <source>
        <dbReference type="Google" id="ProtNLM"/>
    </source>
</evidence>
<protein>
    <recommendedName>
        <fullName evidence="4">Lipoprotein</fullName>
    </recommendedName>
</protein>
<dbReference type="Proteomes" id="UP000252004">
    <property type="component" value="Chromosome"/>
</dbReference>
<sequence length="116" mass="12517">MSHLRRTGVISGAALLVLAATACSAGKTTVGELTFRAHDSPVELTYSNTPVQGCHRIRLPRGAAHVENNTLVDVVLYRTLDCRTVEGRDEGTYIPTSSANVTAPDTLPWRSFTVVH</sequence>
<evidence type="ECO:0000313" key="3">
    <source>
        <dbReference type="Proteomes" id="UP000252004"/>
    </source>
</evidence>
<gene>
    <name evidence="2" type="ORF">C0216_16815</name>
</gene>
<evidence type="ECO:0000256" key="1">
    <source>
        <dbReference type="SAM" id="SignalP"/>
    </source>
</evidence>
<dbReference type="KEGG" id="sgz:C0216_16815"/>
<dbReference type="RefSeq" id="WP_114056082.1">
    <property type="nucleotide sequence ID" value="NZ_CP030862.1"/>
</dbReference>
<feature type="signal peptide" evidence="1">
    <location>
        <begin position="1"/>
        <end position="25"/>
    </location>
</feature>
<evidence type="ECO:0000313" key="2">
    <source>
        <dbReference type="EMBL" id="AXE24893.1"/>
    </source>
</evidence>
<organism evidence="2 3">
    <name type="scientific">Streptomyces globosus</name>
    <dbReference type="NCBI Taxonomy" id="68209"/>
    <lineage>
        <taxon>Bacteria</taxon>
        <taxon>Bacillati</taxon>
        <taxon>Actinomycetota</taxon>
        <taxon>Actinomycetes</taxon>
        <taxon>Kitasatosporales</taxon>
        <taxon>Streptomycetaceae</taxon>
        <taxon>Streptomyces</taxon>
    </lineage>
</organism>
<proteinExistence type="predicted"/>
<dbReference type="OrthoDB" id="4301920at2"/>
<accession>A0A344U1X2</accession>
<dbReference type="AlphaFoldDB" id="A0A344U1X2"/>
<dbReference type="PROSITE" id="PS51257">
    <property type="entry name" value="PROKAR_LIPOPROTEIN"/>
    <property type="match status" value="1"/>
</dbReference>
<dbReference type="EMBL" id="CP030862">
    <property type="protein sequence ID" value="AXE24893.1"/>
    <property type="molecule type" value="Genomic_DNA"/>
</dbReference>
<feature type="chain" id="PRO_5038655482" description="Lipoprotein" evidence="1">
    <location>
        <begin position="26"/>
        <end position="116"/>
    </location>
</feature>
<reference evidence="2 3" key="1">
    <citation type="submission" date="2018-01" db="EMBL/GenBank/DDBJ databases">
        <title>Draft genome Sequence of streptomyces globosus LZH-48.</title>
        <authorList>
            <person name="Ran K."/>
            <person name="Li Z."/>
            <person name="Wei S."/>
            <person name="Dong R."/>
        </authorList>
    </citation>
    <scope>NUCLEOTIDE SEQUENCE [LARGE SCALE GENOMIC DNA]</scope>
    <source>
        <strain evidence="2 3">LZH-48</strain>
    </source>
</reference>